<dbReference type="PANTHER" id="PTHR11351">
    <property type="entry name" value="ACYL-COA DESATURASE"/>
    <property type="match status" value="1"/>
</dbReference>
<evidence type="ECO:0000256" key="5">
    <source>
        <dbReference type="ARBA" id="ARBA00022832"/>
    </source>
</evidence>
<protein>
    <recommendedName>
        <fullName evidence="15">Acyl-CoA Delta(11) desaturase</fullName>
    </recommendedName>
</protein>
<sequence>MEKHPDVIRKGREIDMSDILADPIAMFGCKYFSIHTFVFTFLLPIMVPVYGWNKTWSRAFISQVLLRYVLGLNCSWSVNSVAHIWGSKPYNAYINSTDNRLVAFLAFGEGWHNYHHVFPWDYKAAELGNYTLNFTTMFIDVFAKIGWAYDLKQPSEKLVRTVVMKR</sequence>
<evidence type="ECO:0000256" key="8">
    <source>
        <dbReference type="ARBA" id="ARBA00023098"/>
    </source>
</evidence>
<evidence type="ECO:0000256" key="6">
    <source>
        <dbReference type="ARBA" id="ARBA00022989"/>
    </source>
</evidence>
<comment type="cofactor">
    <cofactor evidence="11">
        <name>Fe(2+)</name>
        <dbReference type="ChEBI" id="CHEBI:29033"/>
    </cofactor>
</comment>
<evidence type="ECO:0000313" key="13">
    <source>
        <dbReference type="EMBL" id="CAL1678284.1"/>
    </source>
</evidence>
<dbReference type="Proteomes" id="UP001497644">
    <property type="component" value="Chromosome 14"/>
</dbReference>
<accession>A0AAV2NFN7</accession>
<evidence type="ECO:0000256" key="1">
    <source>
        <dbReference type="ARBA" id="ARBA00004141"/>
    </source>
</evidence>
<evidence type="ECO:0000256" key="10">
    <source>
        <dbReference type="ARBA" id="ARBA00023160"/>
    </source>
</evidence>
<name>A0AAV2NFN7_9HYME</name>
<evidence type="ECO:0008006" key="15">
    <source>
        <dbReference type="Google" id="ProtNLM"/>
    </source>
</evidence>
<keyword evidence="3 11" id="KW-0444">Lipid biosynthesis</keyword>
<organism evidence="13 14">
    <name type="scientific">Lasius platythorax</name>
    <dbReference type="NCBI Taxonomy" id="488582"/>
    <lineage>
        <taxon>Eukaryota</taxon>
        <taxon>Metazoa</taxon>
        <taxon>Ecdysozoa</taxon>
        <taxon>Arthropoda</taxon>
        <taxon>Hexapoda</taxon>
        <taxon>Insecta</taxon>
        <taxon>Pterygota</taxon>
        <taxon>Neoptera</taxon>
        <taxon>Endopterygota</taxon>
        <taxon>Hymenoptera</taxon>
        <taxon>Apocrita</taxon>
        <taxon>Aculeata</taxon>
        <taxon>Formicoidea</taxon>
        <taxon>Formicidae</taxon>
        <taxon>Formicinae</taxon>
        <taxon>Lasius</taxon>
        <taxon>Lasius</taxon>
    </lineage>
</organism>
<gene>
    <name evidence="13" type="ORF">LPLAT_LOCUS4174</name>
</gene>
<dbReference type="InterPro" id="IPR015876">
    <property type="entry name" value="Acyl-CoA_DS"/>
</dbReference>
<evidence type="ECO:0000256" key="3">
    <source>
        <dbReference type="ARBA" id="ARBA00022516"/>
    </source>
</evidence>
<keyword evidence="4 11" id="KW-0812">Transmembrane</keyword>
<evidence type="ECO:0000256" key="2">
    <source>
        <dbReference type="ARBA" id="ARBA00009295"/>
    </source>
</evidence>
<keyword evidence="8" id="KW-0443">Lipid metabolism</keyword>
<proteinExistence type="inferred from homology"/>
<dbReference type="GO" id="GO:0004768">
    <property type="term" value="F:stearoyl-CoA 9-desaturase activity"/>
    <property type="evidence" value="ECO:0007669"/>
    <property type="project" value="TreeGrafter"/>
</dbReference>
<keyword evidence="6 12" id="KW-1133">Transmembrane helix</keyword>
<feature type="transmembrane region" description="Helical" evidence="12">
    <location>
        <begin position="32"/>
        <end position="52"/>
    </location>
</feature>
<dbReference type="CDD" id="cd03505">
    <property type="entry name" value="Delta9-FADS-like"/>
    <property type="match status" value="1"/>
</dbReference>
<evidence type="ECO:0000256" key="9">
    <source>
        <dbReference type="ARBA" id="ARBA00023136"/>
    </source>
</evidence>
<dbReference type="GO" id="GO:0005789">
    <property type="term" value="C:endoplasmic reticulum membrane"/>
    <property type="evidence" value="ECO:0007669"/>
    <property type="project" value="TreeGrafter"/>
</dbReference>
<dbReference type="PRINTS" id="PR00075">
    <property type="entry name" value="FACDDSATRASE"/>
</dbReference>
<evidence type="ECO:0000313" key="14">
    <source>
        <dbReference type="Proteomes" id="UP001497644"/>
    </source>
</evidence>
<reference evidence="13" key="1">
    <citation type="submission" date="2024-04" db="EMBL/GenBank/DDBJ databases">
        <authorList>
            <consortium name="Molecular Ecology Group"/>
        </authorList>
    </citation>
    <scope>NUCLEOTIDE SEQUENCE</scope>
</reference>
<evidence type="ECO:0000256" key="12">
    <source>
        <dbReference type="SAM" id="Phobius"/>
    </source>
</evidence>
<comment type="domain">
    <text evidence="11">The histidine box domains are involved in binding the catalytic metal ions.</text>
</comment>
<comment type="subcellular location">
    <subcellularLocation>
        <location evidence="1">Membrane</location>
        <topology evidence="1">Multi-pass membrane protein</topology>
    </subcellularLocation>
</comment>
<evidence type="ECO:0000256" key="11">
    <source>
        <dbReference type="RuleBase" id="RU000581"/>
    </source>
</evidence>
<keyword evidence="10 11" id="KW-0275">Fatty acid biosynthesis</keyword>
<keyword evidence="14" id="KW-1185">Reference proteome</keyword>
<keyword evidence="9 12" id="KW-0472">Membrane</keyword>
<keyword evidence="7 11" id="KW-0560">Oxidoreductase</keyword>
<dbReference type="GO" id="GO:0006636">
    <property type="term" value="P:unsaturated fatty acid biosynthetic process"/>
    <property type="evidence" value="ECO:0007669"/>
    <property type="project" value="TreeGrafter"/>
</dbReference>
<dbReference type="EMBL" id="OZ034837">
    <property type="protein sequence ID" value="CAL1678284.1"/>
    <property type="molecule type" value="Genomic_DNA"/>
</dbReference>
<dbReference type="GO" id="GO:0005506">
    <property type="term" value="F:iron ion binding"/>
    <property type="evidence" value="ECO:0007669"/>
    <property type="project" value="TreeGrafter"/>
</dbReference>
<comment type="similarity">
    <text evidence="2 11">Belongs to the fatty acid desaturase type 1 family.</text>
</comment>
<dbReference type="PANTHER" id="PTHR11351:SF21">
    <property type="entry name" value="GH07782P"/>
    <property type="match status" value="1"/>
</dbReference>
<evidence type="ECO:0000256" key="4">
    <source>
        <dbReference type="ARBA" id="ARBA00022692"/>
    </source>
</evidence>
<evidence type="ECO:0000256" key="7">
    <source>
        <dbReference type="ARBA" id="ARBA00023002"/>
    </source>
</evidence>
<dbReference type="AlphaFoldDB" id="A0AAV2NFN7"/>
<keyword evidence="5" id="KW-0276">Fatty acid metabolism</keyword>